<dbReference type="EMBL" id="RAXV01000017">
    <property type="protein sequence ID" value="RKG31227.1"/>
    <property type="molecule type" value="Genomic_DNA"/>
</dbReference>
<dbReference type="AlphaFoldDB" id="A0A3A8E8T6"/>
<keyword evidence="1" id="KW-0812">Transmembrane</keyword>
<evidence type="ECO:0000313" key="3">
    <source>
        <dbReference type="Proteomes" id="UP000282388"/>
    </source>
</evidence>
<comment type="caution">
    <text evidence="2">The sequence shown here is derived from an EMBL/GenBank/DDBJ whole genome shotgun (WGS) entry which is preliminary data.</text>
</comment>
<reference evidence="2 3" key="1">
    <citation type="submission" date="2018-09" db="EMBL/GenBank/DDBJ databases">
        <title>The draft genome of Acinetobacter spp. strains.</title>
        <authorList>
            <person name="Qin J."/>
            <person name="Feng Y."/>
            <person name="Zong Z."/>
        </authorList>
    </citation>
    <scope>NUCLEOTIDE SEQUENCE [LARGE SCALE GENOMIC DNA]</scope>
    <source>
        <strain evidence="2 3">WCHAc060012</strain>
    </source>
</reference>
<keyword evidence="1" id="KW-1133">Transmembrane helix</keyword>
<keyword evidence="1" id="KW-0472">Membrane</keyword>
<proteinExistence type="predicted"/>
<protein>
    <recommendedName>
        <fullName evidence="4">DUF3325 domain-containing protein</fullName>
    </recommendedName>
</protein>
<keyword evidence="3" id="KW-1185">Reference proteome</keyword>
<evidence type="ECO:0000256" key="1">
    <source>
        <dbReference type="SAM" id="Phobius"/>
    </source>
</evidence>
<dbReference type="OrthoDB" id="6713307at2"/>
<feature type="transmembrane region" description="Helical" evidence="1">
    <location>
        <begin position="59"/>
        <end position="79"/>
    </location>
</feature>
<gene>
    <name evidence="2" type="ORF">D7V32_09075</name>
</gene>
<accession>A0A3A8E8T6</accession>
<feature type="transmembrane region" description="Helical" evidence="1">
    <location>
        <begin position="34"/>
        <end position="52"/>
    </location>
</feature>
<dbReference type="RefSeq" id="WP_120402584.1">
    <property type="nucleotide sequence ID" value="NZ_RAXV01000017.1"/>
</dbReference>
<dbReference type="Proteomes" id="UP000282388">
    <property type="component" value="Unassembled WGS sequence"/>
</dbReference>
<evidence type="ECO:0008006" key="4">
    <source>
        <dbReference type="Google" id="ProtNLM"/>
    </source>
</evidence>
<name>A0A3A8E8T6_9GAMM</name>
<sequence>MKIIAVMICLIGCVLIYCSHRNQNLLKQHLPKKYAVTGLFLLIISVVLLFYSVPKLVAIYMWSMTLIAVWSLIPFVALFKKNTPHETSASTKNST</sequence>
<evidence type="ECO:0000313" key="2">
    <source>
        <dbReference type="EMBL" id="RKG31227.1"/>
    </source>
</evidence>
<organism evidence="2 3">
    <name type="scientific">Acinetobacter tianfuensis</name>
    <dbReference type="NCBI Taxonomy" id="2419603"/>
    <lineage>
        <taxon>Bacteria</taxon>
        <taxon>Pseudomonadati</taxon>
        <taxon>Pseudomonadota</taxon>
        <taxon>Gammaproteobacteria</taxon>
        <taxon>Moraxellales</taxon>
        <taxon>Moraxellaceae</taxon>
        <taxon>Acinetobacter</taxon>
    </lineage>
</organism>